<gene>
    <name evidence="2" type="ORF">V3C41_09260</name>
</gene>
<keyword evidence="3" id="KW-1185">Reference proteome</keyword>
<feature type="compositionally biased region" description="Basic and acidic residues" evidence="1">
    <location>
        <begin position="404"/>
        <end position="415"/>
    </location>
</feature>
<sequence>MSFQLEELLRGVAQLDDVIEQLQGIEDETRRVQDELESFLYDSYETGCNAFNSVAESGKGVARVRQDLVEVSAGVRASHRDYQLVEARNGLPQKLGFDQLRLSGVGLLPGRDMTHNFLRGVLVPPWAETRDILHGILESPLLGALQPRNVSIGGMEQSTEYVDPSMAESLRRLEALHARNSGEIEVIEFEQNGASSWMVLIPGTQPNSPNTNPLDVPGIGDAVAYDSEEVVQAVGEALHAAGAEAGDSVVAVGHSQGGVHAMNLSRNKAFLSEFDLKYVLTAGAPVGGITPEPGISSLHLEHVQDWVPGTDGRVNSDTKDRVTVSLTNEVRTPEGQDPGLGPGHDQENYAEGAELVAASHDESLVASTAVFTGVVGAGGVATISRFKLERVPSPPSPPALEAPSVRETKRDAGTR</sequence>
<dbReference type="Gene3D" id="3.40.50.1820">
    <property type="entry name" value="alpha/beta hydrolase"/>
    <property type="match status" value="1"/>
</dbReference>
<evidence type="ECO:0000256" key="1">
    <source>
        <dbReference type="SAM" id="MobiDB-lite"/>
    </source>
</evidence>
<dbReference type="EMBL" id="JBBMFV010000004">
    <property type="protein sequence ID" value="MEO3941255.1"/>
    <property type="molecule type" value="Genomic_DNA"/>
</dbReference>
<name>A0ABV0GRT5_PAENI</name>
<reference evidence="2 3" key="1">
    <citation type="journal article" date="2024" name="Appl. Microbiol. Biotechnol.">
        <title>Biosynthetic gene clusters with biotechnological applications in novel Antarctic isolates from Actinomycetota.</title>
        <authorList>
            <person name="Bruna P."/>
            <person name="Nunez-Montero K."/>
            <person name="Contreras M.J."/>
            <person name="Leal K."/>
            <person name="Garcia M."/>
            <person name="Abanto M."/>
            <person name="Barrientos L."/>
        </authorList>
    </citation>
    <scope>NUCLEOTIDE SEQUENCE [LARGE SCALE GENOMIC DNA]</scope>
    <source>
        <strain evidence="2 3">Se16.17</strain>
    </source>
</reference>
<proteinExistence type="predicted"/>
<dbReference type="SUPFAM" id="SSF53474">
    <property type="entry name" value="alpha/beta-Hydrolases"/>
    <property type="match status" value="1"/>
</dbReference>
<evidence type="ECO:0000313" key="3">
    <source>
        <dbReference type="Proteomes" id="UP001448614"/>
    </source>
</evidence>
<dbReference type="InterPro" id="IPR029058">
    <property type="entry name" value="AB_hydrolase_fold"/>
</dbReference>
<comment type="caution">
    <text evidence="2">The sequence shown here is derived from an EMBL/GenBank/DDBJ whole genome shotgun (WGS) entry which is preliminary data.</text>
</comment>
<organism evidence="2 3">
    <name type="scientific">Paenarthrobacter nicotinovorans</name>
    <name type="common">Arthrobacter nicotinovorans</name>
    <dbReference type="NCBI Taxonomy" id="29320"/>
    <lineage>
        <taxon>Bacteria</taxon>
        <taxon>Bacillati</taxon>
        <taxon>Actinomycetota</taxon>
        <taxon>Actinomycetes</taxon>
        <taxon>Micrococcales</taxon>
        <taxon>Micrococcaceae</taxon>
        <taxon>Paenarthrobacter</taxon>
    </lineage>
</organism>
<evidence type="ECO:0000313" key="2">
    <source>
        <dbReference type="EMBL" id="MEO3941255.1"/>
    </source>
</evidence>
<feature type="region of interest" description="Disordered" evidence="1">
    <location>
        <begin position="388"/>
        <end position="415"/>
    </location>
</feature>
<dbReference type="Proteomes" id="UP001448614">
    <property type="component" value="Unassembled WGS sequence"/>
</dbReference>
<evidence type="ECO:0008006" key="4">
    <source>
        <dbReference type="Google" id="ProtNLM"/>
    </source>
</evidence>
<accession>A0ABV0GRT5</accession>
<protein>
    <recommendedName>
        <fullName evidence="4">Alpha/beta hydrolase family protein</fullName>
    </recommendedName>
</protein>